<reference evidence="2" key="1">
    <citation type="submission" date="2023-07" db="EMBL/GenBank/DDBJ databases">
        <title>Whole genome shotgun sequence of Streptomyces nojiriensis NBRC 13794.</title>
        <authorList>
            <person name="Komaki H."/>
            <person name="Tamura T."/>
        </authorList>
    </citation>
    <scope>NUCLEOTIDE SEQUENCE [LARGE SCALE GENOMIC DNA]</scope>
    <source>
        <strain evidence="2">NBRC 13794</strain>
    </source>
</reference>
<evidence type="ECO:0000313" key="2">
    <source>
        <dbReference type="Proteomes" id="UP000613974"/>
    </source>
</evidence>
<accession>A0ABQ3SNE8</accession>
<protein>
    <submittedName>
        <fullName evidence="1">Uncharacterized protein</fullName>
    </submittedName>
</protein>
<name>A0ABQ3SNE8_9ACTN</name>
<keyword evidence="2" id="KW-1185">Reference proteome</keyword>
<dbReference type="Proteomes" id="UP000613974">
    <property type="component" value="Unassembled WGS sequence"/>
</dbReference>
<comment type="caution">
    <text evidence="1">The sequence shown here is derived from an EMBL/GenBank/DDBJ whole genome shotgun (WGS) entry which is preliminary data.</text>
</comment>
<proteinExistence type="predicted"/>
<evidence type="ECO:0000313" key="1">
    <source>
        <dbReference type="EMBL" id="GHI69665.1"/>
    </source>
</evidence>
<gene>
    <name evidence="1" type="ORF">Snoj_35830</name>
</gene>
<dbReference type="EMBL" id="BNEC01000005">
    <property type="protein sequence ID" value="GHI69665.1"/>
    <property type="molecule type" value="Genomic_DNA"/>
</dbReference>
<sequence>MPGREPSRHRTGFAAFRPAPMTSRFTDCGLSGYFATGGRPVPEYVSVTGLARPGWADKPY</sequence>
<organism evidence="1 2">
    <name type="scientific">Streptomyces nojiriensis</name>
    <dbReference type="NCBI Taxonomy" id="66374"/>
    <lineage>
        <taxon>Bacteria</taxon>
        <taxon>Bacillati</taxon>
        <taxon>Actinomycetota</taxon>
        <taxon>Actinomycetes</taxon>
        <taxon>Kitasatosporales</taxon>
        <taxon>Streptomycetaceae</taxon>
        <taxon>Streptomyces</taxon>
    </lineage>
</organism>